<comment type="caution">
    <text evidence="2">The sequence shown here is derived from an EMBL/GenBank/DDBJ whole genome shotgun (WGS) entry which is preliminary data.</text>
</comment>
<keyword evidence="1" id="KW-1133">Transmembrane helix</keyword>
<dbReference type="eggNOG" id="ENOG5030DAI">
    <property type="taxonomic scope" value="Bacteria"/>
</dbReference>
<dbReference type="AlphaFoldDB" id="A0A094WFV8"/>
<evidence type="ECO:0000313" key="4">
    <source>
        <dbReference type="Proteomes" id="UP000002754"/>
    </source>
</evidence>
<sequence>MEWGLVLIAPLLLTIILTRVSFSLVGATIVTWMILIFAVRVHEMPWYLLLISIVSYIIGLLLSQKVLRKKPGM</sequence>
<keyword evidence="4" id="KW-1185">Reference proteome</keyword>
<proteinExistence type="predicted"/>
<dbReference type="STRING" id="1218173.BALCAV_0221100"/>
<evidence type="ECO:0000313" key="2">
    <source>
        <dbReference type="EMBL" id="KGA95661.1"/>
    </source>
</evidence>
<dbReference type="EMBL" id="JALP01000223">
    <property type="protein sequence ID" value="THG89501.1"/>
    <property type="molecule type" value="Genomic_DNA"/>
</dbReference>
<dbReference type="Proteomes" id="UP000002754">
    <property type="component" value="Unassembled WGS sequence"/>
</dbReference>
<evidence type="ECO:0000256" key="1">
    <source>
        <dbReference type="SAM" id="Phobius"/>
    </source>
</evidence>
<dbReference type="EMBL" id="ALPT02000116">
    <property type="protein sequence ID" value="KGA95661.1"/>
    <property type="molecule type" value="Genomic_DNA"/>
</dbReference>
<accession>A0A094WFV8</accession>
<dbReference type="InterPro" id="IPR019242">
    <property type="entry name" value="DUF2198"/>
</dbReference>
<dbReference type="Pfam" id="PF09964">
    <property type="entry name" value="DUF2198"/>
    <property type="match status" value="1"/>
</dbReference>
<evidence type="ECO:0000313" key="5">
    <source>
        <dbReference type="Proteomes" id="UP000297014"/>
    </source>
</evidence>
<dbReference type="Proteomes" id="UP000297014">
    <property type="component" value="Unassembled WGS sequence"/>
</dbReference>
<reference evidence="3 5" key="2">
    <citation type="submission" date="2014-01" db="EMBL/GenBank/DDBJ databases">
        <title>Draft genome sequencing of Bacillus alcalophilus CGMCC 1.3604.</title>
        <authorList>
            <person name="Yang J."/>
            <person name="Diao L."/>
            <person name="Yang S."/>
        </authorList>
    </citation>
    <scope>NUCLEOTIDE SEQUENCE [LARGE SCALE GENOMIC DNA]</scope>
    <source>
        <strain evidence="3 5">CGMCC 1.3604</strain>
    </source>
</reference>
<evidence type="ECO:0000313" key="3">
    <source>
        <dbReference type="EMBL" id="THG89501.1"/>
    </source>
</evidence>
<feature type="transmembrane region" description="Helical" evidence="1">
    <location>
        <begin position="44"/>
        <end position="63"/>
    </location>
</feature>
<feature type="transmembrane region" description="Helical" evidence="1">
    <location>
        <begin position="12"/>
        <end position="38"/>
    </location>
</feature>
<dbReference type="RefSeq" id="WP_003323114.1">
    <property type="nucleotide sequence ID" value="NZ_ALPT02000116.1"/>
</dbReference>
<reference evidence="2 4" key="1">
    <citation type="journal article" date="2014" name="Genome Announc.">
        <title>Draft Genome Sequence of Bacillus alcalophilus AV1934, a Classic Alkaliphile Isolated from Human Feces in 1934.</title>
        <authorList>
            <person name="Attie O."/>
            <person name="Jayaprakash A."/>
            <person name="Shah H."/>
            <person name="Paulsen I.T."/>
            <person name="Morino M."/>
            <person name="Takahashi Y."/>
            <person name="Narumi I."/>
            <person name="Sachidanandam R."/>
            <person name="Satoh K."/>
            <person name="Ito M."/>
            <person name="Krulwich T.A."/>
        </authorList>
    </citation>
    <scope>NUCLEOTIDE SEQUENCE [LARGE SCALE GENOMIC DNA]</scope>
    <source>
        <strain evidence="2 4">AV1934</strain>
    </source>
</reference>
<gene>
    <name evidence="3" type="ORF">AJ85_17305</name>
    <name evidence="2" type="ORF">BALCAV_0221100</name>
</gene>
<protein>
    <submittedName>
        <fullName evidence="2">Uncharacterized protein</fullName>
    </submittedName>
</protein>
<organism evidence="2 4">
    <name type="scientific">Alkalihalobacillus alcalophilus ATCC 27647 = CGMCC 1.3604</name>
    <dbReference type="NCBI Taxonomy" id="1218173"/>
    <lineage>
        <taxon>Bacteria</taxon>
        <taxon>Bacillati</taxon>
        <taxon>Bacillota</taxon>
        <taxon>Bacilli</taxon>
        <taxon>Bacillales</taxon>
        <taxon>Bacillaceae</taxon>
        <taxon>Alkalihalobacillus</taxon>
    </lineage>
</organism>
<keyword evidence="1" id="KW-0812">Transmembrane</keyword>
<keyword evidence="1" id="KW-0472">Membrane</keyword>
<name>A0A094WFV8_ALKAL</name>